<evidence type="ECO:0000256" key="2">
    <source>
        <dbReference type="SAM" id="MobiDB-lite"/>
    </source>
</evidence>
<proteinExistence type="predicted"/>
<dbReference type="GeneID" id="43589127"/>
<dbReference type="EMBL" id="CP144061">
    <property type="protein sequence ID" value="WWD21738.1"/>
    <property type="molecule type" value="Genomic_DNA"/>
</dbReference>
<feature type="compositionally biased region" description="Low complexity" evidence="2">
    <location>
        <begin position="865"/>
        <end position="874"/>
    </location>
</feature>
<feature type="compositionally biased region" description="Low complexity" evidence="2">
    <location>
        <begin position="937"/>
        <end position="947"/>
    </location>
</feature>
<dbReference type="GO" id="GO:0005643">
    <property type="term" value="C:nuclear pore"/>
    <property type="evidence" value="ECO:0007669"/>
    <property type="project" value="TreeGrafter"/>
</dbReference>
<feature type="compositionally biased region" description="Low complexity" evidence="2">
    <location>
        <begin position="738"/>
        <end position="748"/>
    </location>
</feature>
<feature type="compositionally biased region" description="Low complexity" evidence="2">
    <location>
        <begin position="188"/>
        <end position="197"/>
    </location>
</feature>
<feature type="region of interest" description="Disordered" evidence="2">
    <location>
        <begin position="546"/>
        <end position="844"/>
    </location>
</feature>
<dbReference type="CDD" id="cd22249">
    <property type="entry name" value="UDM1_RNF168_RNF169-like"/>
    <property type="match status" value="1"/>
</dbReference>
<evidence type="ECO:0000313" key="3">
    <source>
        <dbReference type="EMBL" id="WWD21738.1"/>
    </source>
</evidence>
<dbReference type="GO" id="GO:0017056">
    <property type="term" value="F:structural constituent of nuclear pore"/>
    <property type="evidence" value="ECO:0007669"/>
    <property type="project" value="TreeGrafter"/>
</dbReference>
<feature type="compositionally biased region" description="Polar residues" evidence="2">
    <location>
        <begin position="198"/>
        <end position="207"/>
    </location>
</feature>
<dbReference type="PANTHER" id="PTHR18898">
    <property type="entry name" value="NUCLEOPROTEIN TPR-RELATED"/>
    <property type="match status" value="1"/>
</dbReference>
<feature type="compositionally biased region" description="Polar residues" evidence="2">
    <location>
        <begin position="961"/>
        <end position="973"/>
    </location>
</feature>
<name>A0AAJ8LN32_9TREE</name>
<evidence type="ECO:0000256" key="1">
    <source>
        <dbReference type="SAM" id="Coils"/>
    </source>
</evidence>
<feature type="compositionally biased region" description="Gly residues" evidence="2">
    <location>
        <begin position="980"/>
        <end position="990"/>
    </location>
</feature>
<dbReference type="PANTHER" id="PTHR18898:SF2">
    <property type="entry name" value="NUCLEOPROTEIN TPR"/>
    <property type="match status" value="1"/>
</dbReference>
<accession>A0AAJ8LN32</accession>
<organism evidence="3 4">
    <name type="scientific">Kwoniella shandongensis</name>
    <dbReference type="NCBI Taxonomy" id="1734106"/>
    <lineage>
        <taxon>Eukaryota</taxon>
        <taxon>Fungi</taxon>
        <taxon>Dikarya</taxon>
        <taxon>Basidiomycota</taxon>
        <taxon>Agaricomycotina</taxon>
        <taxon>Tremellomycetes</taxon>
        <taxon>Tremellales</taxon>
        <taxon>Cryptococcaceae</taxon>
        <taxon>Kwoniella</taxon>
    </lineage>
</organism>
<feature type="compositionally biased region" description="Low complexity" evidence="2">
    <location>
        <begin position="801"/>
        <end position="816"/>
    </location>
</feature>
<dbReference type="Proteomes" id="UP000322225">
    <property type="component" value="Chromosome 11"/>
</dbReference>
<gene>
    <name evidence="3" type="ORF">CI109_106225</name>
</gene>
<evidence type="ECO:0000313" key="4">
    <source>
        <dbReference type="Proteomes" id="UP000322225"/>
    </source>
</evidence>
<feature type="compositionally biased region" description="Polar residues" evidence="2">
    <location>
        <begin position="831"/>
        <end position="842"/>
    </location>
</feature>
<feature type="region of interest" description="Disordered" evidence="2">
    <location>
        <begin position="48"/>
        <end position="116"/>
    </location>
</feature>
<protein>
    <submittedName>
        <fullName evidence="3">Uncharacterized protein</fullName>
    </submittedName>
</protein>
<keyword evidence="4" id="KW-1185">Reference proteome</keyword>
<feature type="region of interest" description="Disordered" evidence="2">
    <location>
        <begin position="858"/>
        <end position="990"/>
    </location>
</feature>
<feature type="compositionally biased region" description="Acidic residues" evidence="2">
    <location>
        <begin position="159"/>
        <end position="176"/>
    </location>
</feature>
<reference evidence="3" key="2">
    <citation type="submission" date="2024-01" db="EMBL/GenBank/DDBJ databases">
        <title>Comparative genomics of Cryptococcus and Kwoniella reveals pathogenesis evolution and contrasting modes of karyotype evolution via chromosome fusion or intercentromeric recombination.</title>
        <authorList>
            <person name="Coelho M.A."/>
            <person name="David-Palma M."/>
            <person name="Shea T."/>
            <person name="Bowers K."/>
            <person name="McGinley-Smith S."/>
            <person name="Mohammad A.W."/>
            <person name="Gnirke A."/>
            <person name="Yurkov A.M."/>
            <person name="Nowrousian M."/>
            <person name="Sun S."/>
            <person name="Cuomo C.A."/>
            <person name="Heitman J."/>
        </authorList>
    </citation>
    <scope>NUCLEOTIDE SEQUENCE</scope>
    <source>
        <strain evidence="3">CBS 12478</strain>
    </source>
</reference>
<feature type="region of interest" description="Disordered" evidence="2">
    <location>
        <begin position="311"/>
        <end position="368"/>
    </location>
</feature>
<dbReference type="KEGG" id="ksn:43589127"/>
<dbReference type="GO" id="GO:0006406">
    <property type="term" value="P:mRNA export from nucleus"/>
    <property type="evidence" value="ECO:0007669"/>
    <property type="project" value="TreeGrafter"/>
</dbReference>
<feature type="compositionally biased region" description="Basic and acidic residues" evidence="2">
    <location>
        <begin position="554"/>
        <end position="585"/>
    </location>
</feature>
<dbReference type="RefSeq" id="XP_031860785.2">
    <property type="nucleotide sequence ID" value="XM_032004986.2"/>
</dbReference>
<dbReference type="AlphaFoldDB" id="A0AAJ8LN32"/>
<feature type="compositionally biased region" description="Basic residues" evidence="2">
    <location>
        <begin position="63"/>
        <end position="86"/>
    </location>
</feature>
<feature type="compositionally biased region" description="Low complexity" evidence="2">
    <location>
        <begin position="884"/>
        <end position="902"/>
    </location>
</feature>
<feature type="compositionally biased region" description="Basic and acidic residues" evidence="2">
    <location>
        <begin position="267"/>
        <end position="277"/>
    </location>
</feature>
<feature type="coiled-coil region" evidence="1">
    <location>
        <begin position="403"/>
        <end position="444"/>
    </location>
</feature>
<feature type="compositionally biased region" description="Pro residues" evidence="2">
    <location>
        <begin position="775"/>
        <end position="787"/>
    </location>
</feature>
<keyword evidence="1" id="KW-0175">Coiled coil</keyword>
<feature type="compositionally biased region" description="Low complexity" evidence="2">
    <location>
        <begin position="343"/>
        <end position="363"/>
    </location>
</feature>
<reference evidence="3" key="1">
    <citation type="submission" date="2017-08" db="EMBL/GenBank/DDBJ databases">
        <authorList>
            <person name="Cuomo C."/>
            <person name="Billmyre B."/>
            <person name="Heitman J."/>
        </authorList>
    </citation>
    <scope>NUCLEOTIDE SEQUENCE</scope>
    <source>
        <strain evidence="3">CBS 12478</strain>
    </source>
</reference>
<sequence length="990" mass="103923">MTLSTMASPSSSAQWHTISPHTRPLTLTVLELTPLALTLSLSLTPPLPTSNPIPHTPTQHLVHSSHHTHAHSPLHAKHQQQRKRSHAAGAGAGGGRNSRRSASTPGGPGEYNTDDEDLFEEGDHALIEGSTSFKDLLSHGVVVSVNGQPWSRIYAHVSEDDEDDSSVGGGEWEDEPSSAANGTGPGHQSQSQSQSSQAIIANTNGCYSESSTATEEGMEEGTMTRRRPRKARFGVSAAEARTDKDGVNGPAGPGAAGGTVGRRRKEKEREKMDRDRAVVVVYGLMPGKEYEVELRVVGLFGQDGGDGVVSSSVLIPPSPTPNSGLHARSRANSLRSRSRPRSRSNSLSSPSAHPHSGSSPLSHTRSSDAVVTLDSLPSISHDTLSPETAIVPTPILNAVDTQAAQLRHLIATAHAEKDHLQAQIKEARRTSQRQEAALKAEIEAVKKAIEKAGSMDLRAKQKALAVQEQVKQGWAGAESAEKEMGDVESGLDTLESRLEAMTIEVESFRDEWRLAKEREEEVRDRDRKARAEEDKKLAEVVGKIEKLKSKKSKREAETTELEKKLEDLERQKEEAEKRIEEEKATRRGTASYYAAGYGQQVQSQPHGPGHHDSHDLPYGGRSLSAHPSLTNLSGHYAAGPAYRPRGAPGGYQPRFASAGARPSPTQPSPTHPNAFYPLSHPVPPSSTSPAFRPPKLAANNPAGSRSASGGTSGGMGVNAAAMPFHPSNFAQSPPPIAPSATTSSATSSGYDPSGHHTTALMPPQLQHRIYLPNVRPRPTPNFHPPPSVMAEQQAKSAAAHPSSSTGSGSGGNSSPTPNEPAFPPLGGKVTGGSNQSSVNVPSGPSLASIVTRAVLSPTSALAQQSVSTPSSSTGTGIGVGKQGQGTITGSPITVSPPRSSASPTPPLPNEYSHFPRGKRSSFQSGSGNGDSFPPLSPTWGPLSPPGSGSAGVGLRREGTPPISSSWGKESTLSGMILKKGSGGGVGGEGN</sequence>
<feature type="compositionally biased region" description="Gly residues" evidence="2">
    <location>
        <begin position="249"/>
        <end position="260"/>
    </location>
</feature>
<feature type="compositionally biased region" description="Low complexity" evidence="2">
    <location>
        <begin position="636"/>
        <end position="646"/>
    </location>
</feature>
<feature type="region of interest" description="Disordered" evidence="2">
    <location>
        <begin position="159"/>
        <end position="277"/>
    </location>
</feature>